<dbReference type="Gene3D" id="1.10.630.10">
    <property type="entry name" value="Cytochrome P450"/>
    <property type="match status" value="1"/>
</dbReference>
<comment type="caution">
    <text evidence="2">The sequence shown here is derived from an EMBL/GenBank/DDBJ whole genome shotgun (WGS) entry which is preliminary data.</text>
</comment>
<reference evidence="2 3" key="1">
    <citation type="submission" date="2021-06" db="EMBL/GenBank/DDBJ databases">
        <authorList>
            <person name="Palmer J.M."/>
        </authorList>
    </citation>
    <scope>NUCLEOTIDE SEQUENCE [LARGE SCALE GENOMIC DNA]</scope>
    <source>
        <strain evidence="2 3">GA_2019</strain>
        <tissue evidence="2">Muscle</tissue>
    </source>
</reference>
<keyword evidence="3" id="KW-1185">Reference proteome</keyword>
<proteinExistence type="inferred from homology"/>
<evidence type="ECO:0000256" key="1">
    <source>
        <dbReference type="ARBA" id="ARBA00010617"/>
    </source>
</evidence>
<gene>
    <name evidence="2" type="ORF">GOODEAATRI_019562</name>
</gene>
<name>A0ABV0N2Z8_9TELE</name>
<evidence type="ECO:0000313" key="3">
    <source>
        <dbReference type="Proteomes" id="UP001476798"/>
    </source>
</evidence>
<dbReference type="Proteomes" id="UP001476798">
    <property type="component" value="Unassembled WGS sequence"/>
</dbReference>
<dbReference type="InterPro" id="IPR001128">
    <property type="entry name" value="Cyt_P450"/>
</dbReference>
<dbReference type="SUPFAM" id="SSF48264">
    <property type="entry name" value="Cytochrome P450"/>
    <property type="match status" value="1"/>
</dbReference>
<comment type="similarity">
    <text evidence="1">Belongs to the cytochrome P450 family.</text>
</comment>
<accession>A0ABV0N2Z8</accession>
<dbReference type="Pfam" id="PF00067">
    <property type="entry name" value="p450"/>
    <property type="match status" value="1"/>
</dbReference>
<evidence type="ECO:0000313" key="2">
    <source>
        <dbReference type="EMBL" id="MEQ2165675.1"/>
    </source>
</evidence>
<evidence type="ECO:0008006" key="4">
    <source>
        <dbReference type="Google" id="ProtNLM"/>
    </source>
</evidence>
<organism evidence="2 3">
    <name type="scientific">Goodea atripinnis</name>
    <dbReference type="NCBI Taxonomy" id="208336"/>
    <lineage>
        <taxon>Eukaryota</taxon>
        <taxon>Metazoa</taxon>
        <taxon>Chordata</taxon>
        <taxon>Craniata</taxon>
        <taxon>Vertebrata</taxon>
        <taxon>Euteleostomi</taxon>
        <taxon>Actinopterygii</taxon>
        <taxon>Neopterygii</taxon>
        <taxon>Teleostei</taxon>
        <taxon>Neoteleostei</taxon>
        <taxon>Acanthomorphata</taxon>
        <taxon>Ovalentaria</taxon>
        <taxon>Atherinomorphae</taxon>
        <taxon>Cyprinodontiformes</taxon>
        <taxon>Goodeidae</taxon>
        <taxon>Goodea</taxon>
    </lineage>
</organism>
<protein>
    <recommendedName>
        <fullName evidence="4">Cytochrome P450</fullName>
    </recommendedName>
</protein>
<dbReference type="InterPro" id="IPR036396">
    <property type="entry name" value="Cyt_P450_sf"/>
</dbReference>
<sequence>MRSSSPIVFTVIHDTFQSQRSSGRSVFFLRIQLEGLHMHMSLSLLDFATASVRKNKFWISMGQRFALMEEKVVLASILRNFNVEACQKRDDLRPVGELILRPEKGIWIKLEKREPLVS</sequence>
<dbReference type="EMBL" id="JAHRIO010021736">
    <property type="protein sequence ID" value="MEQ2165675.1"/>
    <property type="molecule type" value="Genomic_DNA"/>
</dbReference>